<dbReference type="PANTHER" id="PTHR21016:SF25">
    <property type="entry name" value="TM2 DOMAIN-CONTAINING PROTEIN DDB_G0277895-RELATED"/>
    <property type="match status" value="1"/>
</dbReference>
<evidence type="ECO:0000259" key="7">
    <source>
        <dbReference type="Pfam" id="PF05154"/>
    </source>
</evidence>
<comment type="caution">
    <text evidence="8">The sequence shown here is derived from an EMBL/GenBank/DDBJ whole genome shotgun (WGS) entry which is preliminary data.</text>
</comment>
<keyword evidence="9" id="KW-1185">Reference proteome</keyword>
<evidence type="ECO:0000256" key="1">
    <source>
        <dbReference type="ARBA" id="ARBA00004141"/>
    </source>
</evidence>
<gene>
    <name evidence="8" type="ORF">GCM10020260_04370</name>
</gene>
<dbReference type="PANTHER" id="PTHR21016">
    <property type="entry name" value="BETA-AMYLOID BINDING PROTEIN-RELATED"/>
    <property type="match status" value="1"/>
</dbReference>
<proteinExistence type="predicted"/>
<accession>A0ABP6R7W3</accession>
<feature type="transmembrane region" description="Helical" evidence="6">
    <location>
        <begin position="16"/>
        <end position="36"/>
    </location>
</feature>
<keyword evidence="4 6" id="KW-0472">Membrane</keyword>
<sequence length="348" mass="35766">MTQYPGAVPTAPRKSFIATWLLSWLLGFLGVDRFYLGKVGTGLLKLITFGGVGIWYLIDLIMVLAGATRDKQGQPLEGSRPARIVAWAVTGFVVLAGGISGATAGGSGDAEEALAESDQSSTEESSDESASSDEASDEASEEPAEESSEETAEEVAEEESSDDGAAAWITEEYGEFDAVQESGSGDSVISLPEGATGGIVAAEHSGSGNFSIAVLDESNQSTGELLVNTIGSYSGDSAWGISAMSEGTSLEISADGDWSLQLQPFTAAEAMPESGSGNGVYRYDGDAGTLQATHDGSGNFSVSEDTGSAFELGLLINEIGTYDGSVALQEGPSLITVSADGNWTLSVE</sequence>
<organism evidence="8 9">
    <name type="scientific">Nesterenkonia halobia</name>
    <dbReference type="NCBI Taxonomy" id="37922"/>
    <lineage>
        <taxon>Bacteria</taxon>
        <taxon>Bacillati</taxon>
        <taxon>Actinomycetota</taxon>
        <taxon>Actinomycetes</taxon>
        <taxon>Micrococcales</taxon>
        <taxon>Micrococcaceae</taxon>
        <taxon>Nesterenkonia</taxon>
    </lineage>
</organism>
<dbReference type="InterPro" id="IPR050932">
    <property type="entry name" value="TM2D1-3-like"/>
</dbReference>
<evidence type="ECO:0000313" key="9">
    <source>
        <dbReference type="Proteomes" id="UP001501736"/>
    </source>
</evidence>
<dbReference type="RefSeq" id="WP_344717678.1">
    <property type="nucleotide sequence ID" value="NZ_BAAAYG010000002.1"/>
</dbReference>
<dbReference type="InterPro" id="IPR007829">
    <property type="entry name" value="TM2"/>
</dbReference>
<evidence type="ECO:0000256" key="4">
    <source>
        <dbReference type="ARBA" id="ARBA00023136"/>
    </source>
</evidence>
<feature type="transmembrane region" description="Helical" evidence="6">
    <location>
        <begin position="84"/>
        <end position="104"/>
    </location>
</feature>
<dbReference type="EMBL" id="BAAAYG010000002">
    <property type="protein sequence ID" value="GAA3280296.1"/>
    <property type="molecule type" value="Genomic_DNA"/>
</dbReference>
<evidence type="ECO:0000256" key="3">
    <source>
        <dbReference type="ARBA" id="ARBA00022989"/>
    </source>
</evidence>
<comment type="subcellular location">
    <subcellularLocation>
        <location evidence="1">Membrane</location>
        <topology evidence="1">Multi-pass membrane protein</topology>
    </subcellularLocation>
</comment>
<dbReference type="Proteomes" id="UP001501736">
    <property type="component" value="Unassembled WGS sequence"/>
</dbReference>
<keyword evidence="3 6" id="KW-1133">Transmembrane helix</keyword>
<protein>
    <recommendedName>
        <fullName evidence="7">TM2 domain-containing protein</fullName>
    </recommendedName>
</protein>
<feature type="compositionally biased region" description="Acidic residues" evidence="5">
    <location>
        <begin position="124"/>
        <end position="162"/>
    </location>
</feature>
<evidence type="ECO:0000313" key="8">
    <source>
        <dbReference type="EMBL" id="GAA3280296.1"/>
    </source>
</evidence>
<feature type="region of interest" description="Disordered" evidence="5">
    <location>
        <begin position="104"/>
        <end position="164"/>
    </location>
</feature>
<name>A0ABP6R7W3_9MICC</name>
<feature type="domain" description="TM2" evidence="7">
    <location>
        <begin position="13"/>
        <end position="61"/>
    </location>
</feature>
<evidence type="ECO:0000256" key="2">
    <source>
        <dbReference type="ARBA" id="ARBA00022692"/>
    </source>
</evidence>
<evidence type="ECO:0000256" key="6">
    <source>
        <dbReference type="SAM" id="Phobius"/>
    </source>
</evidence>
<evidence type="ECO:0000256" key="5">
    <source>
        <dbReference type="SAM" id="MobiDB-lite"/>
    </source>
</evidence>
<reference evidence="9" key="1">
    <citation type="journal article" date="2019" name="Int. J. Syst. Evol. Microbiol.">
        <title>The Global Catalogue of Microorganisms (GCM) 10K type strain sequencing project: providing services to taxonomists for standard genome sequencing and annotation.</title>
        <authorList>
            <consortium name="The Broad Institute Genomics Platform"/>
            <consortium name="The Broad Institute Genome Sequencing Center for Infectious Disease"/>
            <person name="Wu L."/>
            <person name="Ma J."/>
        </authorList>
    </citation>
    <scope>NUCLEOTIDE SEQUENCE [LARGE SCALE GENOMIC DNA]</scope>
    <source>
        <strain evidence="9">JCM 11483</strain>
    </source>
</reference>
<feature type="transmembrane region" description="Helical" evidence="6">
    <location>
        <begin position="43"/>
        <end position="64"/>
    </location>
</feature>
<keyword evidence="2 6" id="KW-0812">Transmembrane</keyword>
<dbReference type="Pfam" id="PF05154">
    <property type="entry name" value="TM2"/>
    <property type="match status" value="1"/>
</dbReference>